<evidence type="ECO:0000313" key="2">
    <source>
        <dbReference type="EMBL" id="KAJ8506282.1"/>
    </source>
</evidence>
<reference evidence="2 3" key="1">
    <citation type="submission" date="2022-12" db="EMBL/GenBank/DDBJ databases">
        <title>Chromosome-scale assembly of the Ensete ventricosum genome.</title>
        <authorList>
            <person name="Dussert Y."/>
            <person name="Stocks J."/>
            <person name="Wendawek A."/>
            <person name="Woldeyes F."/>
            <person name="Nichols R.A."/>
            <person name="Borrell J.S."/>
        </authorList>
    </citation>
    <scope>NUCLEOTIDE SEQUENCE [LARGE SCALE GENOMIC DNA]</scope>
    <source>
        <strain evidence="3">cv. Maze</strain>
        <tissue evidence="2">Seeds</tissue>
    </source>
</reference>
<dbReference type="AlphaFoldDB" id="A0AAV8RMY6"/>
<sequence>MRVDLTGKATDHSRSWRFSRILKHSAWASSNLGRPLVGLWAVGCQLDCSWWPRAVDSTRGLMQFGLRWWAHTVVFGWRNLLEQQNRHYVLINVTCIDRLTPESLSGLTSPLINLPKQNSDEWARLYWSEQGTLATEALASFLPTRRRDTRHADETKPSQPSDRSFATREIGIRGKLEITGVLDEGCG</sequence>
<dbReference type="Proteomes" id="UP001222027">
    <property type="component" value="Unassembled WGS sequence"/>
</dbReference>
<evidence type="ECO:0000313" key="3">
    <source>
        <dbReference type="Proteomes" id="UP001222027"/>
    </source>
</evidence>
<dbReference type="EMBL" id="JAQQAF010000002">
    <property type="protein sequence ID" value="KAJ8506282.1"/>
    <property type="molecule type" value="Genomic_DNA"/>
</dbReference>
<protein>
    <submittedName>
        <fullName evidence="2">Uncharacterized protein</fullName>
    </submittedName>
</protein>
<evidence type="ECO:0000256" key="1">
    <source>
        <dbReference type="SAM" id="MobiDB-lite"/>
    </source>
</evidence>
<feature type="region of interest" description="Disordered" evidence="1">
    <location>
        <begin position="146"/>
        <end position="166"/>
    </location>
</feature>
<accession>A0AAV8RMY6</accession>
<comment type="caution">
    <text evidence="2">The sequence shown here is derived from an EMBL/GenBank/DDBJ whole genome shotgun (WGS) entry which is preliminary data.</text>
</comment>
<proteinExistence type="predicted"/>
<name>A0AAV8RMY6_ENSVE</name>
<keyword evidence="3" id="KW-1185">Reference proteome</keyword>
<organism evidence="2 3">
    <name type="scientific">Ensete ventricosum</name>
    <name type="common">Abyssinian banana</name>
    <name type="synonym">Musa ensete</name>
    <dbReference type="NCBI Taxonomy" id="4639"/>
    <lineage>
        <taxon>Eukaryota</taxon>
        <taxon>Viridiplantae</taxon>
        <taxon>Streptophyta</taxon>
        <taxon>Embryophyta</taxon>
        <taxon>Tracheophyta</taxon>
        <taxon>Spermatophyta</taxon>
        <taxon>Magnoliopsida</taxon>
        <taxon>Liliopsida</taxon>
        <taxon>Zingiberales</taxon>
        <taxon>Musaceae</taxon>
        <taxon>Ensete</taxon>
    </lineage>
</organism>
<gene>
    <name evidence="2" type="ORF">OPV22_007168</name>
</gene>